<sequence length="248" mass="26221">MKAVIKNNLTQGQGLSATQKLSLVVGSASVLYLLPTEADAAIIHVTPVTPPTINQGQPSGTQALWDVDGDTNPDFRLENSLSILDFGSNGLNGQGVVQATSIKDGIKKLPLNNLVGLTLAAGYEFSPAGDNRTIMKNSFIAGDFDAGGFTGNPPEYFGFRFLSGGDTFYGWANINIDTATDGGTVTITEWAYNNTPNGSILVGQTEDEEVATTPEPSSSLALLAFGAAGVYRWRKNRKSKTVQEKQAA</sequence>
<reference evidence="2 3" key="1">
    <citation type="journal article" date="2011" name="Front. Microbiol.">
        <title>Two Strains of Crocosphaera watsonii with Highly Conserved Genomes are Distinguished by Strain-Specific Features.</title>
        <authorList>
            <person name="Bench S.R."/>
            <person name="Ilikchyan I.N."/>
            <person name="Tripp H.J."/>
            <person name="Zehr J.P."/>
        </authorList>
    </citation>
    <scope>NUCLEOTIDE SEQUENCE [LARGE SCALE GENOMIC DNA]</scope>
    <source>
        <strain evidence="2 3">WH 0003</strain>
    </source>
</reference>
<feature type="domain" description="Ice-binding protein C-terminal" evidence="1">
    <location>
        <begin position="212"/>
        <end position="235"/>
    </location>
</feature>
<accession>G5JBQ1</accession>
<dbReference type="AlphaFoldDB" id="G5JBQ1"/>
<name>G5JBQ1_CROWT</name>
<comment type="caution">
    <text evidence="2">The sequence shown here is derived from an EMBL/GenBank/DDBJ whole genome shotgun (WGS) entry which is preliminary data.</text>
</comment>
<dbReference type="InterPro" id="IPR013424">
    <property type="entry name" value="Ice-binding_C"/>
</dbReference>
<protein>
    <recommendedName>
        <fullName evidence="1">Ice-binding protein C-terminal domain-containing protein</fullName>
    </recommendedName>
</protein>
<evidence type="ECO:0000313" key="3">
    <source>
        <dbReference type="Proteomes" id="UP000003477"/>
    </source>
</evidence>
<dbReference type="Pfam" id="PF07589">
    <property type="entry name" value="PEP-CTERM"/>
    <property type="match status" value="1"/>
</dbReference>
<dbReference type="EMBL" id="AESD01000723">
    <property type="protein sequence ID" value="EHJ10392.1"/>
    <property type="molecule type" value="Genomic_DNA"/>
</dbReference>
<dbReference type="Proteomes" id="UP000003477">
    <property type="component" value="Unassembled WGS sequence"/>
</dbReference>
<gene>
    <name evidence="2" type="ORF">CWATWH0003_4865</name>
</gene>
<dbReference type="GeneID" id="88768230"/>
<evidence type="ECO:0000259" key="1">
    <source>
        <dbReference type="Pfam" id="PF07589"/>
    </source>
</evidence>
<dbReference type="PATRIC" id="fig|423471.3.peg.4557"/>
<evidence type="ECO:0000313" key="2">
    <source>
        <dbReference type="EMBL" id="EHJ10392.1"/>
    </source>
</evidence>
<organism evidence="2 3">
    <name type="scientific">Crocosphaera watsonii WH 0003</name>
    <dbReference type="NCBI Taxonomy" id="423471"/>
    <lineage>
        <taxon>Bacteria</taxon>
        <taxon>Bacillati</taxon>
        <taxon>Cyanobacteriota</taxon>
        <taxon>Cyanophyceae</taxon>
        <taxon>Oscillatoriophycideae</taxon>
        <taxon>Chroococcales</taxon>
        <taxon>Aphanothecaceae</taxon>
        <taxon>Crocosphaera</taxon>
    </lineage>
</organism>
<proteinExistence type="predicted"/>
<dbReference type="RefSeq" id="WP_007312675.1">
    <property type="nucleotide sequence ID" value="NZ_AESD01000723.1"/>
</dbReference>